<dbReference type="RefSeq" id="WP_139517613.1">
    <property type="nucleotide sequence ID" value="NZ_CP040896.1"/>
</dbReference>
<evidence type="ECO:0000313" key="1">
    <source>
        <dbReference type="EMBL" id="QDA62382.1"/>
    </source>
</evidence>
<protein>
    <recommendedName>
        <fullName evidence="3">Ava_C0101 and related proteins</fullName>
    </recommendedName>
</protein>
<keyword evidence="2" id="KW-1185">Reference proteome</keyword>
<dbReference type="Proteomes" id="UP000305398">
    <property type="component" value="Chromosome"/>
</dbReference>
<dbReference type="KEGG" id="hyj:FHG12_20800"/>
<dbReference type="OrthoDB" id="9800945at2"/>
<dbReference type="Pfam" id="PF19459">
    <property type="entry name" value="DUF5996"/>
    <property type="match status" value="1"/>
</dbReference>
<evidence type="ECO:0008006" key="3">
    <source>
        <dbReference type="Google" id="ProtNLM"/>
    </source>
</evidence>
<evidence type="ECO:0000313" key="2">
    <source>
        <dbReference type="Proteomes" id="UP000305398"/>
    </source>
</evidence>
<dbReference type="EMBL" id="CP040896">
    <property type="protein sequence ID" value="QDA62382.1"/>
    <property type="molecule type" value="Genomic_DNA"/>
</dbReference>
<sequence length="305" mass="34335">MSVSSATSPWPALPADAWTATRETLHRWTQIVGKTRLALSPMLNHWWQVPLYVTPRGLSTGPMPYAAGSCEVVFDFRQHTLRVHTCAGRSLEMELYPRSVADFYRHYRALLREAGIAVRLWPVPVEVEDVTPFAEDQHHNAYDAAAVGRFWDVMLSVDRRLHEFRARFTGKCSPVHFFWGSFDMAVTRFSGRPAPPHPGGLPHLADWVTRESYSAEQIAAGWWPGGNGQEAAFYSYAYPALPELATAKVEPAEAFYSSEMGEFFLPYEAARMTTNPQQAVLDFLQSTYAAAADLAHWDRAALERP</sequence>
<dbReference type="InterPro" id="IPR046038">
    <property type="entry name" value="DUF5996"/>
</dbReference>
<name>A0A5B8A7C7_9BACT</name>
<gene>
    <name evidence="1" type="ORF">FHG12_20800</name>
</gene>
<reference evidence="1 2" key="1">
    <citation type="submission" date="2019-06" db="EMBL/GenBank/DDBJ databases">
        <authorList>
            <person name="Srinivasan S."/>
        </authorList>
    </citation>
    <scope>NUCLEOTIDE SEQUENCE [LARGE SCALE GENOMIC DNA]</scope>
    <source>
        <strain evidence="1 2">17J68-5</strain>
    </source>
</reference>
<accession>A0A5B8A7C7</accession>
<organism evidence="1 2">
    <name type="scientific">Hymenobacter jejuensis</name>
    <dbReference type="NCBI Taxonomy" id="2502781"/>
    <lineage>
        <taxon>Bacteria</taxon>
        <taxon>Pseudomonadati</taxon>
        <taxon>Bacteroidota</taxon>
        <taxon>Cytophagia</taxon>
        <taxon>Cytophagales</taxon>
        <taxon>Hymenobacteraceae</taxon>
        <taxon>Hymenobacter</taxon>
    </lineage>
</organism>
<dbReference type="AlphaFoldDB" id="A0A5B8A7C7"/>
<proteinExistence type="predicted"/>